<keyword evidence="4" id="KW-1185">Reference proteome</keyword>
<dbReference type="Pfam" id="PF12705">
    <property type="entry name" value="PDDEXK_1"/>
    <property type="match status" value="1"/>
</dbReference>
<dbReference type="InterPro" id="IPR014153">
    <property type="entry name" value="Ds_break_AddB"/>
</dbReference>
<protein>
    <submittedName>
        <fullName evidence="3">Double-strand break repair protein AddB</fullName>
    </submittedName>
</protein>
<evidence type="ECO:0000259" key="2">
    <source>
        <dbReference type="Pfam" id="PF12705"/>
    </source>
</evidence>
<evidence type="ECO:0000313" key="4">
    <source>
        <dbReference type="Proteomes" id="UP001430804"/>
    </source>
</evidence>
<feature type="region of interest" description="Disordered" evidence="1">
    <location>
        <begin position="786"/>
        <end position="821"/>
    </location>
</feature>
<evidence type="ECO:0000256" key="1">
    <source>
        <dbReference type="SAM" id="MobiDB-lite"/>
    </source>
</evidence>
<gene>
    <name evidence="3" type="primary">addB</name>
    <name evidence="3" type="ORF">KY465_17625</name>
</gene>
<feature type="domain" description="PD-(D/E)XK endonuclease-like" evidence="2">
    <location>
        <begin position="819"/>
        <end position="1051"/>
    </location>
</feature>
<proteinExistence type="predicted"/>
<dbReference type="RefSeq" id="WP_219203430.1">
    <property type="nucleotide sequence ID" value="NZ_JAHWQX010000005.1"/>
</dbReference>
<dbReference type="NCBIfam" id="TIGR02786">
    <property type="entry name" value="addB_alphas"/>
    <property type="match status" value="1"/>
</dbReference>
<evidence type="ECO:0000313" key="3">
    <source>
        <dbReference type="EMBL" id="MBW3099103.1"/>
    </source>
</evidence>
<dbReference type="Proteomes" id="UP001430804">
    <property type="component" value="Unassembled WGS sequence"/>
</dbReference>
<dbReference type="InterPro" id="IPR038726">
    <property type="entry name" value="PDDEXK_AddAB-type"/>
</dbReference>
<reference evidence="3" key="1">
    <citation type="submission" date="2021-07" db="EMBL/GenBank/DDBJ databases">
        <title>Pseudohoeflea marina sp. nov. a polyhydroxyalcanoate-producing bacterium.</title>
        <authorList>
            <person name="Zheng W."/>
            <person name="Yu S."/>
            <person name="Huang Y."/>
        </authorList>
    </citation>
    <scope>NUCLEOTIDE SEQUENCE</scope>
    <source>
        <strain evidence="3">DP4N28-3</strain>
    </source>
</reference>
<accession>A0ABS6WT15</accession>
<name>A0ABS6WT15_9HYPH</name>
<sequence>MSGASRLYTIPPGVNFLATLADTLVCDRLGFGLADPLSDPLALANTTIYLPTRRAVRVLRSEFADRLGGKSAILPVLRALGETDEDSGFFDEATPAALALPPPADTIDSVLSLAELVIAWKKQLPKAVAAHLQGAAMVAPANPADAIWLARALYDLVQSIEAEEADFSALDSVVSADLQQWWQLTAEFLRVARDFWPALLGERQQSSPAAHHNAAIDAETARLEEHGARGPVIVAGSTGTRPSTARLIRAVARYRQGAVILPGLDQNMSLAHWRLLSEQVGSAGFSAANAPNAAARLDAITRRSHPQFGLKRLLDQLGISLDSIPDIPSLATPPNELAARNSLVSLALLPASATAAWADRQSSDAEDASALAAVTLIEAANEREEAEALAAAIRAALEPTEENAEPVAALVTPDRNLARRVVIELARYGIDADDSGGRLLSATPQGSLARLVAATAFSPGDPVALAALIKHPLAHFGASPLRARRLAENVELLALRGGVGEASLATLPDRAAAAAARRNDRHAPHALGRLDDAGITEALAHATRIRDAFEPIFALADPVAVPSRPVGATAPEGDLPQLAVADLALATALTLEAVVTADCPRDDRSVAANGGTENPLDLLWSDEAGRALAGLLSGCRDSASSLTLSGYEWIGALDALLASEQIKPDGGGHPRAFVWGALEARLQQVDTVLLAGLNEGTWPAPGTEDAFLSRAMKAAIGLEPPERRIGQATHDFQMAMAMPKVVLSRALRAGRAPTVASRWVQRLDATAAPRAVAAMRARGSAILARLRQMPQTPDTRDVLNGAGRPQPRPPSDRQPESYTFSEVGTLRRDPYSIYARRILRLETIEPFIADPGPRERGTVFHAIMEEFLGPDLAAEISTERLLHIADRHLAEPVEGAVLPPEIARIWRNRLARAAPDIIEWELDRRKHVARRIVEAYGKFELTSGVSLRGIADRIDISPEGTAGLIDYKTGMSPSLRQARTLLDPQLPLEAFVLQQGGFSGLAPHTVSQMHYLRLNKARLYAERVDKAGIKEGEPDYSTEALIAAAVREFEGLVLALREGRRGFMSRVIPRSARDFAGDYDHLARVAEWQTMSDAEGGGDD</sequence>
<organism evidence="3 4">
    <name type="scientific">Pseudohoeflea coraliihabitans</name>
    <dbReference type="NCBI Taxonomy" id="2860393"/>
    <lineage>
        <taxon>Bacteria</taxon>
        <taxon>Pseudomonadati</taxon>
        <taxon>Pseudomonadota</taxon>
        <taxon>Alphaproteobacteria</taxon>
        <taxon>Hyphomicrobiales</taxon>
        <taxon>Rhizobiaceae</taxon>
        <taxon>Pseudohoeflea</taxon>
    </lineage>
</organism>
<dbReference type="EMBL" id="JAHWQX010000005">
    <property type="protein sequence ID" value="MBW3099103.1"/>
    <property type="molecule type" value="Genomic_DNA"/>
</dbReference>
<comment type="caution">
    <text evidence="3">The sequence shown here is derived from an EMBL/GenBank/DDBJ whole genome shotgun (WGS) entry which is preliminary data.</text>
</comment>